<dbReference type="GO" id="GO:0005524">
    <property type="term" value="F:ATP binding"/>
    <property type="evidence" value="ECO:0007669"/>
    <property type="project" value="UniProtKB-KW"/>
</dbReference>
<accession>A0A6C0J9H9</accession>
<evidence type="ECO:0000256" key="9">
    <source>
        <dbReference type="ARBA" id="ARBA00034617"/>
    </source>
</evidence>
<evidence type="ECO:0000256" key="10">
    <source>
        <dbReference type="ARBA" id="ARBA00034808"/>
    </source>
</evidence>
<dbReference type="GO" id="GO:0005694">
    <property type="term" value="C:chromosome"/>
    <property type="evidence" value="ECO:0007669"/>
    <property type="project" value="TreeGrafter"/>
</dbReference>
<dbReference type="InterPro" id="IPR032284">
    <property type="entry name" value="RecQ_Zn-bd"/>
</dbReference>
<keyword evidence="8" id="KW-0413">Isomerase</keyword>
<dbReference type="Pfam" id="PF00271">
    <property type="entry name" value="Helicase_C"/>
    <property type="match status" value="1"/>
</dbReference>
<dbReference type="InterPro" id="IPR010997">
    <property type="entry name" value="HRDC-like_sf"/>
</dbReference>
<dbReference type="CDD" id="cd17920">
    <property type="entry name" value="DEXHc_RecQ"/>
    <property type="match status" value="1"/>
</dbReference>
<dbReference type="InterPro" id="IPR011545">
    <property type="entry name" value="DEAD/DEAH_box_helicase_dom"/>
</dbReference>
<dbReference type="PROSITE" id="PS51192">
    <property type="entry name" value="HELICASE_ATP_BIND_1"/>
    <property type="match status" value="1"/>
</dbReference>
<keyword evidence="2" id="KW-0479">Metal-binding</keyword>
<dbReference type="EMBL" id="MN740355">
    <property type="protein sequence ID" value="QHU02289.1"/>
    <property type="molecule type" value="Genomic_DNA"/>
</dbReference>
<proteinExistence type="inferred from homology"/>
<organism evidence="13">
    <name type="scientific">viral metagenome</name>
    <dbReference type="NCBI Taxonomy" id="1070528"/>
    <lineage>
        <taxon>unclassified sequences</taxon>
        <taxon>metagenomes</taxon>
        <taxon>organismal metagenomes</taxon>
    </lineage>
</organism>
<dbReference type="GO" id="GO:0000724">
    <property type="term" value="P:double-strand break repair via homologous recombination"/>
    <property type="evidence" value="ECO:0007669"/>
    <property type="project" value="TreeGrafter"/>
</dbReference>
<evidence type="ECO:0000259" key="12">
    <source>
        <dbReference type="PROSITE" id="PS51194"/>
    </source>
</evidence>
<evidence type="ECO:0000313" key="13">
    <source>
        <dbReference type="EMBL" id="QHU02289.1"/>
    </source>
</evidence>
<dbReference type="GO" id="GO:0003677">
    <property type="term" value="F:DNA binding"/>
    <property type="evidence" value="ECO:0007669"/>
    <property type="project" value="UniProtKB-KW"/>
</dbReference>
<dbReference type="PANTHER" id="PTHR13710">
    <property type="entry name" value="DNA HELICASE RECQ FAMILY MEMBER"/>
    <property type="match status" value="1"/>
</dbReference>
<dbReference type="SMART" id="SM00490">
    <property type="entry name" value="HELICc"/>
    <property type="match status" value="1"/>
</dbReference>
<sequence length="678" mass="77637">METHLKEIYGFNSFRDNQKEIISDIINKENVFAILPTGGGKSLLYQFPATFTDKITVVVSPLISLMNDQCKYLNSKNIKSICLNSESAVGMGHYVKYKIIYTTPEFIVSRLHSFMRIRDSIGLFAIDEAHCVSQWSHDFRSSYQKLGILKTQFPEIPLLAVTATATPRVLEEMYEYLNITESNEYALGTRRTNLMIKVLPKSEFTKCKITEPTIVYVQTRKLCEKLHNDFMKKGISSAYYHGGMQKEEKERSHELFINGKILVIVATISFGMGIDKSDIRHVVNYGVPANIESYYQEIGRAGRDGIDSKATIYYDDSDFRTTAYLISLSQDEGQIKIKTQGMNTFRSFLQEKNICRQQMIDFYFATGKFASEDDVKEIPKCNMCDNCVSGPKQDMIDVSYEAVSVVCVVKNIYLKNRYNFGLKKTVSQIRKKIKPKKTEKWIKDLIEILVTKNVLKREKAGFGFVISIGSVELKNIPPIKARISDCKPVEKNIFKIIELRNKIANKFGLIPTSFINDRVIMNINTKSPKNMTELWSVDGISNDFIMTPPCVEFMDEYVKKTKSPSSNKSNKKTNKISGKNRDNVYKLYKQNKSPKEIAKLIGVGEITVVSHILHIFEHYEDEEIVMDYFDLTEEKEEKIKNAIKKVGQDKLKPIKDEAGDVTYAQIRLYLLVDKIESS</sequence>
<dbReference type="GO" id="GO:0043138">
    <property type="term" value="F:3'-5' DNA helicase activity"/>
    <property type="evidence" value="ECO:0007669"/>
    <property type="project" value="UniProtKB-EC"/>
</dbReference>
<keyword evidence="4" id="KW-0378">Hydrolase</keyword>
<evidence type="ECO:0000256" key="2">
    <source>
        <dbReference type="ARBA" id="ARBA00022723"/>
    </source>
</evidence>
<dbReference type="Pfam" id="PF14493">
    <property type="entry name" value="HTH_40"/>
    <property type="match status" value="1"/>
</dbReference>
<keyword evidence="3" id="KW-0547">Nucleotide-binding</keyword>
<dbReference type="PROSITE" id="PS51194">
    <property type="entry name" value="HELICASE_CTER"/>
    <property type="match status" value="1"/>
</dbReference>
<dbReference type="PANTHER" id="PTHR13710:SF105">
    <property type="entry name" value="ATP-DEPENDENT DNA HELICASE Q1"/>
    <property type="match status" value="1"/>
</dbReference>
<dbReference type="Pfam" id="PF00270">
    <property type="entry name" value="DEAD"/>
    <property type="match status" value="1"/>
</dbReference>
<dbReference type="GO" id="GO:0016787">
    <property type="term" value="F:hydrolase activity"/>
    <property type="evidence" value="ECO:0007669"/>
    <property type="project" value="UniProtKB-KW"/>
</dbReference>
<dbReference type="InterPro" id="IPR001650">
    <property type="entry name" value="Helicase_C-like"/>
</dbReference>
<dbReference type="GO" id="GO:0005737">
    <property type="term" value="C:cytoplasm"/>
    <property type="evidence" value="ECO:0007669"/>
    <property type="project" value="TreeGrafter"/>
</dbReference>
<keyword evidence="7" id="KW-0238">DNA-binding</keyword>
<evidence type="ECO:0000256" key="8">
    <source>
        <dbReference type="ARBA" id="ARBA00023235"/>
    </source>
</evidence>
<comment type="similarity">
    <text evidence="1">Belongs to the helicase family. RecQ subfamily.</text>
</comment>
<evidence type="ECO:0000256" key="1">
    <source>
        <dbReference type="ARBA" id="ARBA00005446"/>
    </source>
</evidence>
<dbReference type="GO" id="GO:0046872">
    <property type="term" value="F:metal ion binding"/>
    <property type="evidence" value="ECO:0007669"/>
    <property type="project" value="UniProtKB-KW"/>
</dbReference>
<dbReference type="InterPro" id="IPR027417">
    <property type="entry name" value="P-loop_NTPase"/>
</dbReference>
<keyword evidence="5" id="KW-0347">Helicase</keyword>
<keyword evidence="6" id="KW-0067">ATP-binding</keyword>
<dbReference type="InterPro" id="IPR029491">
    <property type="entry name" value="Helicase_HTH"/>
</dbReference>
<evidence type="ECO:0000256" key="6">
    <source>
        <dbReference type="ARBA" id="ARBA00022840"/>
    </source>
</evidence>
<comment type="catalytic activity">
    <reaction evidence="9">
        <text>Couples ATP hydrolysis with the unwinding of duplex DNA by translocating in the 3'-5' direction.</text>
        <dbReference type="EC" id="5.6.2.4"/>
    </reaction>
</comment>
<protein>
    <recommendedName>
        <fullName evidence="10">DNA 3'-5' helicase</fullName>
        <ecNumber evidence="10">5.6.2.4</ecNumber>
    </recommendedName>
</protein>
<evidence type="ECO:0000256" key="7">
    <source>
        <dbReference type="ARBA" id="ARBA00023125"/>
    </source>
</evidence>
<dbReference type="InterPro" id="IPR004589">
    <property type="entry name" value="DNA_helicase_ATP-dep_RecQ"/>
</dbReference>
<dbReference type="AlphaFoldDB" id="A0A6C0J9H9"/>
<dbReference type="Pfam" id="PF16124">
    <property type="entry name" value="RecQ_Zn_bind"/>
    <property type="match status" value="1"/>
</dbReference>
<dbReference type="SUPFAM" id="SSF52540">
    <property type="entry name" value="P-loop containing nucleoside triphosphate hydrolases"/>
    <property type="match status" value="1"/>
</dbReference>
<name>A0A6C0J9H9_9ZZZZ</name>
<feature type="domain" description="Helicase C-terminal" evidence="12">
    <location>
        <begin position="199"/>
        <end position="350"/>
    </location>
</feature>
<dbReference type="EC" id="5.6.2.4" evidence="10"/>
<reference evidence="13" key="1">
    <citation type="journal article" date="2020" name="Nature">
        <title>Giant virus diversity and host interactions through global metagenomics.</title>
        <authorList>
            <person name="Schulz F."/>
            <person name="Roux S."/>
            <person name="Paez-Espino D."/>
            <person name="Jungbluth S."/>
            <person name="Walsh D.A."/>
            <person name="Denef V.J."/>
            <person name="McMahon K.D."/>
            <person name="Konstantinidis K.T."/>
            <person name="Eloe-Fadrosh E.A."/>
            <person name="Kyrpides N.C."/>
            <person name="Woyke T."/>
        </authorList>
    </citation>
    <scope>NUCLEOTIDE SEQUENCE</scope>
    <source>
        <strain evidence="13">GVMAG-M-3300025880-75</strain>
    </source>
</reference>
<dbReference type="InterPro" id="IPR014001">
    <property type="entry name" value="Helicase_ATP-bd"/>
</dbReference>
<dbReference type="SUPFAM" id="SSF47819">
    <property type="entry name" value="HRDC-like"/>
    <property type="match status" value="1"/>
</dbReference>
<evidence type="ECO:0000256" key="3">
    <source>
        <dbReference type="ARBA" id="ARBA00022741"/>
    </source>
</evidence>
<evidence type="ECO:0000256" key="4">
    <source>
        <dbReference type="ARBA" id="ARBA00022801"/>
    </source>
</evidence>
<evidence type="ECO:0000259" key="11">
    <source>
        <dbReference type="PROSITE" id="PS51192"/>
    </source>
</evidence>
<dbReference type="SMART" id="SM00487">
    <property type="entry name" value="DEXDc"/>
    <property type="match status" value="1"/>
</dbReference>
<dbReference type="NCBIfam" id="TIGR00614">
    <property type="entry name" value="recQ_fam"/>
    <property type="match status" value="1"/>
</dbReference>
<feature type="domain" description="Helicase ATP-binding" evidence="11">
    <location>
        <begin position="22"/>
        <end position="183"/>
    </location>
</feature>
<dbReference type="FunFam" id="3.40.50.300:FF:001389">
    <property type="entry name" value="ATP-dependent DNA helicase RecQ"/>
    <property type="match status" value="1"/>
</dbReference>
<dbReference type="GO" id="GO:0009378">
    <property type="term" value="F:four-way junction helicase activity"/>
    <property type="evidence" value="ECO:0007669"/>
    <property type="project" value="TreeGrafter"/>
</dbReference>
<evidence type="ECO:0000256" key="5">
    <source>
        <dbReference type="ARBA" id="ARBA00022806"/>
    </source>
</evidence>
<dbReference type="Gene3D" id="3.40.50.300">
    <property type="entry name" value="P-loop containing nucleotide triphosphate hydrolases"/>
    <property type="match status" value="2"/>
</dbReference>